<accession>A0A937F5R2</accession>
<evidence type="ECO:0000313" key="1">
    <source>
        <dbReference type="EMBL" id="MBL3656871.1"/>
    </source>
</evidence>
<gene>
    <name evidence="1" type="ORF">JL102_12060</name>
</gene>
<keyword evidence="1" id="KW-0378">Hydrolase</keyword>
<dbReference type="InterPro" id="IPR043741">
    <property type="entry name" value="DUF5686"/>
</dbReference>
<dbReference type="AlphaFoldDB" id="A0A937F5R2"/>
<keyword evidence="1" id="KW-0645">Protease</keyword>
<dbReference type="EMBL" id="JAESIY010000006">
    <property type="protein sequence ID" value="MBL3656871.1"/>
    <property type="molecule type" value="Genomic_DNA"/>
</dbReference>
<keyword evidence="1" id="KW-0121">Carboxypeptidase</keyword>
<dbReference type="InterPro" id="IPR008969">
    <property type="entry name" value="CarboxyPept-like_regulatory"/>
</dbReference>
<keyword evidence="2" id="KW-1185">Reference proteome</keyword>
<dbReference type="Gene3D" id="2.60.40.1120">
    <property type="entry name" value="Carboxypeptidase-like, regulatory domain"/>
    <property type="match status" value="1"/>
</dbReference>
<name>A0A937F5R2_9BACT</name>
<comment type="caution">
    <text evidence="1">The sequence shown here is derived from an EMBL/GenBank/DDBJ whole genome shotgun (WGS) entry which is preliminary data.</text>
</comment>
<evidence type="ECO:0000313" key="2">
    <source>
        <dbReference type="Proteomes" id="UP000659388"/>
    </source>
</evidence>
<dbReference type="SUPFAM" id="SSF49464">
    <property type="entry name" value="Carboxypeptidase regulatory domain-like"/>
    <property type="match status" value="1"/>
</dbReference>
<dbReference type="Pfam" id="PF13715">
    <property type="entry name" value="CarbopepD_reg_2"/>
    <property type="match status" value="1"/>
</dbReference>
<dbReference type="GO" id="GO:0004180">
    <property type="term" value="F:carboxypeptidase activity"/>
    <property type="evidence" value="ECO:0007669"/>
    <property type="project" value="UniProtKB-KW"/>
</dbReference>
<dbReference type="Proteomes" id="UP000659388">
    <property type="component" value="Unassembled WGS sequence"/>
</dbReference>
<dbReference type="RefSeq" id="WP_202244667.1">
    <property type="nucleotide sequence ID" value="NZ_JAESIY010000006.1"/>
</dbReference>
<sequence>MKQFLLLIFILSAYCSYAGGVRGVVRNEKGEPLPYSTIYVKETGSGTTTNDQAYYEINLDPGNYQLIFQFVGYASLTKEVIVEEGFVDLDVKLESQVIMLRDIEVRAGKEDPAYTIMRKAIAKSKFHTQQIDKYTAKVYMKGTGKLKDYPFLMKGQIKKAGIDPDRVFITESVSEVEYIRPNTYNEKVISIYTTGDNRNTMPNPYINGSFYEPELAKCVSPLSPKAFSYYKFRYEGTYQDQGVEVSKIRVIPRSKGDNVFRGVINIVEDYWSIYSLNLHVTKFGVDFHIKQVYKPIEEGVWLPVTHKFHVEGKVLGFEFEGDYLATVNNYEVQVNPDLDMQIEVIDEKVEEELAEKLQEQVQDEDEKEIQEILTSGKEVTRKQLKKVLKAYEKDELRESDNADILTNRTFEIDSNAYSHDSLYWAKIRPVPLNKGEKRGYDILDSLNQVREREENGDTLRNTKRKGVHFQDLVLGNRYDLGDKAYLKIRSPFLGFNYNTVEGFNLDYKLTYSKTFNKKSWLSVSPLLRYAFARKKLSGTLRTHYGFGDNDSRNNLILTAGRYVNQFNRDNPIHPYINTFMSLFAERNYMKIYEQDFVNLAYEKNWNEEVRLKLNSELSRRRQLHNNTDFTIFDWSGKYFTSNTPVSLELANTSFPENNALLLGGEIEYKPFIKYAIYNDKKIAINDSSPIFAVSYKKGISSVFNSEVDYDLLEVSYKDQYKLGIRGLLDVYLKAGIFLNSKKMYFTDYKHFLGGRTPFTTLDPVGSFRLLDYYAYSTNDQYFAGNANYQFRQLLVTRIPIVRLSGVRENFFVNYLANDVSSNYTELGYGINYIFRVFRLELVTAFKEGKYEDWGVRVGIASNLGSIF</sequence>
<proteinExistence type="predicted"/>
<protein>
    <submittedName>
        <fullName evidence="1">Carboxypeptidase-like regulatory domain-containing protein</fullName>
    </submittedName>
</protein>
<reference evidence="1" key="1">
    <citation type="submission" date="2021-01" db="EMBL/GenBank/DDBJ databases">
        <title>Fulvivirga kasyanovii gen. nov., sp nov., a novel member of the phylum Bacteroidetes isolated from seawater in a mussel farm.</title>
        <authorList>
            <person name="Zhao L.-H."/>
            <person name="Wang Z.-J."/>
        </authorList>
    </citation>
    <scope>NUCLEOTIDE SEQUENCE</scope>
    <source>
        <strain evidence="1">2943</strain>
    </source>
</reference>
<organism evidence="1 2">
    <name type="scientific">Fulvivirga sediminis</name>
    <dbReference type="NCBI Taxonomy" id="2803949"/>
    <lineage>
        <taxon>Bacteria</taxon>
        <taxon>Pseudomonadati</taxon>
        <taxon>Bacteroidota</taxon>
        <taxon>Cytophagia</taxon>
        <taxon>Cytophagales</taxon>
        <taxon>Fulvivirgaceae</taxon>
        <taxon>Fulvivirga</taxon>
    </lineage>
</organism>
<dbReference type="Pfam" id="PF18939">
    <property type="entry name" value="DUF5686"/>
    <property type="match status" value="1"/>
</dbReference>